<gene>
    <name evidence="1" type="ORF">Tco_1110371</name>
</gene>
<proteinExistence type="predicted"/>
<evidence type="ECO:0000313" key="1">
    <source>
        <dbReference type="EMBL" id="GJU00033.1"/>
    </source>
</evidence>
<organism evidence="1 2">
    <name type="scientific">Tanacetum coccineum</name>
    <dbReference type="NCBI Taxonomy" id="301880"/>
    <lineage>
        <taxon>Eukaryota</taxon>
        <taxon>Viridiplantae</taxon>
        <taxon>Streptophyta</taxon>
        <taxon>Embryophyta</taxon>
        <taxon>Tracheophyta</taxon>
        <taxon>Spermatophyta</taxon>
        <taxon>Magnoliopsida</taxon>
        <taxon>eudicotyledons</taxon>
        <taxon>Gunneridae</taxon>
        <taxon>Pentapetalae</taxon>
        <taxon>asterids</taxon>
        <taxon>campanulids</taxon>
        <taxon>Asterales</taxon>
        <taxon>Asteraceae</taxon>
        <taxon>Asteroideae</taxon>
        <taxon>Anthemideae</taxon>
        <taxon>Anthemidinae</taxon>
        <taxon>Tanacetum</taxon>
    </lineage>
</organism>
<protein>
    <submittedName>
        <fullName evidence="1">Uncharacterized protein</fullName>
    </submittedName>
</protein>
<name>A0ABQ5IKR0_9ASTR</name>
<reference evidence="1" key="1">
    <citation type="journal article" date="2022" name="Int. J. Mol. Sci.">
        <title>Draft Genome of Tanacetum Coccineum: Genomic Comparison of Closely Related Tanacetum-Family Plants.</title>
        <authorList>
            <person name="Yamashiro T."/>
            <person name="Shiraishi A."/>
            <person name="Nakayama K."/>
            <person name="Satake H."/>
        </authorList>
    </citation>
    <scope>NUCLEOTIDE SEQUENCE</scope>
</reference>
<dbReference type="EMBL" id="BQNB010020824">
    <property type="protein sequence ID" value="GJU00033.1"/>
    <property type="molecule type" value="Genomic_DNA"/>
</dbReference>
<keyword evidence="2" id="KW-1185">Reference proteome</keyword>
<evidence type="ECO:0000313" key="2">
    <source>
        <dbReference type="Proteomes" id="UP001151760"/>
    </source>
</evidence>
<sequence>MLLGPRPTEGSPVASTTGKDISIASSITGNNLTTTSKPRQLPQKRLARGDDLERWIFAITEYFSLLNTPADQRLRIVGLWRVLRKRFGPSKFEDPQGALSKLLQLGMVEDYQREFKKLMNKVTDIPDSLLISFYISGLKLHLQRELLASKPITLGYVFWLARIIEARLEDKRSTTTIAKPSDLNTGVQVQHLEETTFHKSNKVEETKARVEATAKRSLDANEEVKKAYTRVHGLEKQVEKLPMELQLNHNFREALETRTKRALKISDEKFKKAKSEATTKIRKLTEVYGAWLPPWLAAHLVVYQSYVKNYWKESMFIQRRIWDPGIKIFLDDTLRARWFRRNGECYARG</sequence>
<dbReference type="Proteomes" id="UP001151760">
    <property type="component" value="Unassembled WGS sequence"/>
</dbReference>
<reference evidence="1" key="2">
    <citation type="submission" date="2022-01" db="EMBL/GenBank/DDBJ databases">
        <authorList>
            <person name="Yamashiro T."/>
            <person name="Shiraishi A."/>
            <person name="Satake H."/>
            <person name="Nakayama K."/>
        </authorList>
    </citation>
    <scope>NUCLEOTIDE SEQUENCE</scope>
</reference>
<comment type="caution">
    <text evidence="1">The sequence shown here is derived from an EMBL/GenBank/DDBJ whole genome shotgun (WGS) entry which is preliminary data.</text>
</comment>
<accession>A0ABQ5IKR0</accession>